<accession>A0AB39R8P9</accession>
<name>A0AB39R8P9_9ACTN</name>
<dbReference type="EMBL" id="CP163443">
    <property type="protein sequence ID" value="XDQ50913.1"/>
    <property type="molecule type" value="Genomic_DNA"/>
</dbReference>
<evidence type="ECO:0000256" key="1">
    <source>
        <dbReference type="SAM" id="MobiDB-lite"/>
    </source>
</evidence>
<evidence type="ECO:0000313" key="2">
    <source>
        <dbReference type="EMBL" id="XDQ50913.1"/>
    </source>
</evidence>
<sequence length="74" mass="7751">MGVMAERPVVNSRAPSRASRIAGRTVATAVRAPPTTRSNWARAEAGVVSRVLVMPMAAMSGRPPPEWSHTGAGL</sequence>
<feature type="region of interest" description="Disordered" evidence="1">
    <location>
        <begin position="1"/>
        <end position="22"/>
    </location>
</feature>
<gene>
    <name evidence="2" type="ORF">AB5J53_03945</name>
</gene>
<reference evidence="2" key="1">
    <citation type="submission" date="2024-07" db="EMBL/GenBank/DDBJ databases">
        <authorList>
            <person name="Yu S.T."/>
        </authorList>
    </citation>
    <scope>NUCLEOTIDE SEQUENCE</scope>
    <source>
        <strain evidence="2">R41</strain>
    </source>
</reference>
<protein>
    <submittedName>
        <fullName evidence="2">Uncharacterized protein</fullName>
    </submittedName>
</protein>
<dbReference type="RefSeq" id="WP_369244261.1">
    <property type="nucleotide sequence ID" value="NZ_CP163443.1"/>
</dbReference>
<proteinExistence type="predicted"/>
<dbReference type="AlphaFoldDB" id="A0AB39R8P9"/>
<organism evidence="2">
    <name type="scientific">Streptomyces sp. R41</name>
    <dbReference type="NCBI Taxonomy" id="3238632"/>
    <lineage>
        <taxon>Bacteria</taxon>
        <taxon>Bacillati</taxon>
        <taxon>Actinomycetota</taxon>
        <taxon>Actinomycetes</taxon>
        <taxon>Kitasatosporales</taxon>
        <taxon>Streptomycetaceae</taxon>
        <taxon>Streptomyces</taxon>
    </lineage>
</organism>